<sequence length="524" mass="60996">MSFQRFLIVQILLCMVKNSYESRILVILPIPFKEHQTVYQPLIENLHKHEHEITVLTTNPVFKSRDGIVFRNVTEIDLSFVYNLNILDELRDVDLEGSEMLKTIFNVMRKIYEVELKSPKVEELFKLRAGHFDLVIVDWSGSSSLMNIFAHHFKVPLVAITNGEAFPNVHEAFGNPSHPISFPSVFLPFTKNLNLLQRISSVLFTIWYRFYYFTEEIPLQNEIIKNVLNEENAPNMWEIASSADLLLINSYEILNNIRPIVPTTIYLGGIHQKAELKPLSKSLKKFLDESERVVYVSLSNGFHQDRHRFEKLLTTLEKFDVDIVWNINDDYINTTSRMYQSNKIDQEGILAHPKTILHVTDGGQRNIEDSIHHTVPVFGISYTLIYDHYLQQIEKFECGLISVIDFDNQNEVENKLEEIISSMRFKSNAVKLRNLIIDQPIGNSVERATWWINYVIRNGGTKHLLSEHKTLSWMKYLMLDVLFALLLGFASMLFSFAYIIERIRRYSKSLPYEKVTRGSKSKVL</sequence>
<comment type="similarity">
    <text evidence="1">Belongs to the UDP-glycosyltransferase family.</text>
</comment>
<keyword evidence="4" id="KW-0472">Membrane</keyword>
<evidence type="ECO:0000256" key="2">
    <source>
        <dbReference type="ARBA" id="ARBA00022676"/>
    </source>
</evidence>
<reference evidence="6 7" key="1">
    <citation type="submission" date="2015-04" db="EMBL/GenBank/DDBJ databases">
        <authorList>
            <person name="Syromyatnikov M.Y."/>
            <person name="Popov V.N."/>
        </authorList>
    </citation>
    <scope>NUCLEOTIDE SEQUENCE [LARGE SCALE GENOMIC DNA]</scope>
</reference>
<dbReference type="Proteomes" id="UP000183832">
    <property type="component" value="Unassembled WGS sequence"/>
</dbReference>
<name>A0A1J1IQG7_9DIPT</name>
<evidence type="ECO:0000313" key="7">
    <source>
        <dbReference type="Proteomes" id="UP000183832"/>
    </source>
</evidence>
<dbReference type="Pfam" id="PF00201">
    <property type="entry name" value="UDPGT"/>
    <property type="match status" value="1"/>
</dbReference>
<dbReference type="PANTHER" id="PTHR48043">
    <property type="entry name" value="EG:EG0003.4 PROTEIN-RELATED"/>
    <property type="match status" value="1"/>
</dbReference>
<organism evidence="6 7">
    <name type="scientific">Clunio marinus</name>
    <dbReference type="NCBI Taxonomy" id="568069"/>
    <lineage>
        <taxon>Eukaryota</taxon>
        <taxon>Metazoa</taxon>
        <taxon>Ecdysozoa</taxon>
        <taxon>Arthropoda</taxon>
        <taxon>Hexapoda</taxon>
        <taxon>Insecta</taxon>
        <taxon>Pterygota</taxon>
        <taxon>Neoptera</taxon>
        <taxon>Endopterygota</taxon>
        <taxon>Diptera</taxon>
        <taxon>Nematocera</taxon>
        <taxon>Chironomoidea</taxon>
        <taxon>Chironomidae</taxon>
        <taxon>Clunio</taxon>
    </lineage>
</organism>
<evidence type="ECO:0000256" key="5">
    <source>
        <dbReference type="SAM" id="SignalP"/>
    </source>
</evidence>
<dbReference type="InterPro" id="IPR050271">
    <property type="entry name" value="UDP-glycosyltransferase"/>
</dbReference>
<dbReference type="GO" id="GO:0008194">
    <property type="term" value="F:UDP-glycosyltransferase activity"/>
    <property type="evidence" value="ECO:0007669"/>
    <property type="project" value="InterPro"/>
</dbReference>
<feature type="signal peptide" evidence="5">
    <location>
        <begin position="1"/>
        <end position="21"/>
    </location>
</feature>
<accession>A0A1J1IQG7</accession>
<keyword evidence="4" id="KW-1133">Transmembrane helix</keyword>
<evidence type="ECO:0000256" key="4">
    <source>
        <dbReference type="SAM" id="Phobius"/>
    </source>
</evidence>
<keyword evidence="7" id="KW-1185">Reference proteome</keyword>
<evidence type="ECO:0000256" key="1">
    <source>
        <dbReference type="ARBA" id="ARBA00009995"/>
    </source>
</evidence>
<dbReference type="OrthoDB" id="5835829at2759"/>
<dbReference type="STRING" id="568069.A0A1J1IQG7"/>
<keyword evidence="2" id="KW-0328">Glycosyltransferase</keyword>
<dbReference type="SUPFAM" id="SSF53756">
    <property type="entry name" value="UDP-Glycosyltransferase/glycogen phosphorylase"/>
    <property type="match status" value="1"/>
</dbReference>
<proteinExistence type="inferred from homology"/>
<keyword evidence="5" id="KW-0732">Signal</keyword>
<protein>
    <submittedName>
        <fullName evidence="6">CLUMA_CG015107, isoform A</fullName>
    </submittedName>
</protein>
<feature type="chain" id="PRO_5013063024" evidence="5">
    <location>
        <begin position="22"/>
        <end position="524"/>
    </location>
</feature>
<dbReference type="PANTHER" id="PTHR48043:SF145">
    <property type="entry name" value="FI06409P-RELATED"/>
    <property type="match status" value="1"/>
</dbReference>
<keyword evidence="4" id="KW-0812">Transmembrane</keyword>
<gene>
    <name evidence="6" type="ORF">CLUMA_CG015107</name>
</gene>
<dbReference type="EMBL" id="CVRI01000057">
    <property type="protein sequence ID" value="CRL02400.1"/>
    <property type="molecule type" value="Genomic_DNA"/>
</dbReference>
<dbReference type="Gene3D" id="3.40.50.2000">
    <property type="entry name" value="Glycogen Phosphorylase B"/>
    <property type="match status" value="1"/>
</dbReference>
<evidence type="ECO:0000313" key="6">
    <source>
        <dbReference type="EMBL" id="CRL02400.1"/>
    </source>
</evidence>
<keyword evidence="3" id="KW-0808">Transferase</keyword>
<evidence type="ECO:0000256" key="3">
    <source>
        <dbReference type="ARBA" id="ARBA00022679"/>
    </source>
</evidence>
<dbReference type="AlphaFoldDB" id="A0A1J1IQG7"/>
<dbReference type="InterPro" id="IPR002213">
    <property type="entry name" value="UDP_glucos_trans"/>
</dbReference>
<feature type="transmembrane region" description="Helical" evidence="4">
    <location>
        <begin position="476"/>
        <end position="500"/>
    </location>
</feature>